<evidence type="ECO:0000313" key="7">
    <source>
        <dbReference type="Proteomes" id="UP000588806"/>
    </source>
</evidence>
<dbReference type="PANTHER" id="PTHR33154:SF18">
    <property type="entry name" value="ARSENICAL RESISTANCE OPERON REPRESSOR"/>
    <property type="match status" value="1"/>
</dbReference>
<comment type="caution">
    <text evidence="6">The sequence shown here is derived from an EMBL/GenBank/DDBJ whole genome shotgun (WGS) entry which is preliminary data.</text>
</comment>
<protein>
    <submittedName>
        <fullName evidence="6">Metalloregulator ArsR/SmtB family transcription factor</fullName>
    </submittedName>
</protein>
<dbReference type="AlphaFoldDB" id="A0A7Y3TYL9"/>
<evidence type="ECO:0000256" key="4">
    <source>
        <dbReference type="ARBA" id="ARBA00023163"/>
    </source>
</evidence>
<sequence length="113" mass="12825">MPLQVFKCLSDDTRLSLVLLIAQEGELCVCEMTYALELSQPKVSRHLAQLRQCGLLSDQRDGQWVYYRLASGLPGWGQAIIEAGREGERQRLETLTRRLQAMGERPGRRAAYC</sequence>
<dbReference type="GO" id="GO:0003677">
    <property type="term" value="F:DNA binding"/>
    <property type="evidence" value="ECO:0007669"/>
    <property type="project" value="UniProtKB-KW"/>
</dbReference>
<evidence type="ECO:0000256" key="1">
    <source>
        <dbReference type="ARBA" id="ARBA00022849"/>
    </source>
</evidence>
<dbReference type="SMART" id="SM00418">
    <property type="entry name" value="HTH_ARSR"/>
    <property type="match status" value="1"/>
</dbReference>
<dbReference type="InterPro" id="IPR051081">
    <property type="entry name" value="HTH_MetalResp_TranReg"/>
</dbReference>
<dbReference type="InterPro" id="IPR001845">
    <property type="entry name" value="HTH_ArsR_DNA-bd_dom"/>
</dbReference>
<dbReference type="RefSeq" id="WP_171703160.1">
    <property type="nucleotide sequence ID" value="NZ_JABFHI010000007.1"/>
</dbReference>
<dbReference type="PRINTS" id="PR00778">
    <property type="entry name" value="HTHARSR"/>
</dbReference>
<dbReference type="SUPFAM" id="SSF46785">
    <property type="entry name" value="Winged helix' DNA-binding domain"/>
    <property type="match status" value="1"/>
</dbReference>
<evidence type="ECO:0000256" key="3">
    <source>
        <dbReference type="ARBA" id="ARBA00023125"/>
    </source>
</evidence>
<dbReference type="PANTHER" id="PTHR33154">
    <property type="entry name" value="TRANSCRIPTIONAL REGULATOR, ARSR FAMILY"/>
    <property type="match status" value="1"/>
</dbReference>
<dbReference type="InterPro" id="IPR011991">
    <property type="entry name" value="ArsR-like_HTH"/>
</dbReference>
<dbReference type="NCBIfam" id="NF033788">
    <property type="entry name" value="HTH_metalloreg"/>
    <property type="match status" value="1"/>
</dbReference>
<keyword evidence="7" id="KW-1185">Reference proteome</keyword>
<evidence type="ECO:0000313" key="6">
    <source>
        <dbReference type="EMBL" id="NOG32642.1"/>
    </source>
</evidence>
<keyword evidence="4" id="KW-0804">Transcription</keyword>
<dbReference type="FunFam" id="1.10.10.10:FF:000279">
    <property type="entry name" value="Transcriptional regulator, ArsR family"/>
    <property type="match status" value="1"/>
</dbReference>
<keyword evidence="3" id="KW-0238">DNA-binding</keyword>
<reference evidence="6 7" key="1">
    <citation type="submission" date="2020-05" db="EMBL/GenBank/DDBJ databases">
        <authorList>
            <person name="Ruan W."/>
            <person name="Jeon C.O."/>
            <person name="Chun B.H."/>
        </authorList>
    </citation>
    <scope>NUCLEOTIDE SEQUENCE [LARGE SCALE GENOMIC DNA]</scope>
    <source>
        <strain evidence="6 7">TBZ9</strain>
    </source>
</reference>
<dbReference type="Pfam" id="PF01022">
    <property type="entry name" value="HTH_5"/>
    <property type="match status" value="1"/>
</dbReference>
<dbReference type="GO" id="GO:0003700">
    <property type="term" value="F:DNA-binding transcription factor activity"/>
    <property type="evidence" value="ECO:0007669"/>
    <property type="project" value="InterPro"/>
</dbReference>
<dbReference type="CDD" id="cd00090">
    <property type="entry name" value="HTH_ARSR"/>
    <property type="match status" value="1"/>
</dbReference>
<evidence type="ECO:0000256" key="2">
    <source>
        <dbReference type="ARBA" id="ARBA00023015"/>
    </source>
</evidence>
<dbReference type="Proteomes" id="UP000588806">
    <property type="component" value="Unassembled WGS sequence"/>
</dbReference>
<dbReference type="InterPro" id="IPR036390">
    <property type="entry name" value="WH_DNA-bd_sf"/>
</dbReference>
<dbReference type="PROSITE" id="PS50987">
    <property type="entry name" value="HTH_ARSR_2"/>
    <property type="match status" value="1"/>
</dbReference>
<feature type="domain" description="HTH arsR-type" evidence="5">
    <location>
        <begin position="1"/>
        <end position="88"/>
    </location>
</feature>
<keyword evidence="2" id="KW-0805">Transcription regulation</keyword>
<dbReference type="GO" id="GO:0046685">
    <property type="term" value="P:response to arsenic-containing substance"/>
    <property type="evidence" value="ECO:0007669"/>
    <property type="project" value="UniProtKB-KW"/>
</dbReference>
<name>A0A7Y3TYL9_9GAMM</name>
<dbReference type="Gene3D" id="1.10.10.10">
    <property type="entry name" value="Winged helix-like DNA-binding domain superfamily/Winged helix DNA-binding domain"/>
    <property type="match status" value="1"/>
</dbReference>
<dbReference type="NCBIfam" id="NF007528">
    <property type="entry name" value="PRK10141.1"/>
    <property type="match status" value="1"/>
</dbReference>
<keyword evidence="1" id="KW-0059">Arsenical resistance</keyword>
<evidence type="ECO:0000259" key="5">
    <source>
        <dbReference type="PROSITE" id="PS50987"/>
    </source>
</evidence>
<reference evidence="6 7" key="2">
    <citation type="submission" date="2020-06" db="EMBL/GenBank/DDBJ databases">
        <title>Halomonas songnenensis sp. nov., a moderately halophilic bacterium isolated from saline and alkaline soils.</title>
        <authorList>
            <person name="Jiang J."/>
            <person name="Pan Y."/>
        </authorList>
    </citation>
    <scope>NUCLEOTIDE SEQUENCE [LARGE SCALE GENOMIC DNA]</scope>
    <source>
        <strain evidence="6 7">TBZ9</strain>
    </source>
</reference>
<proteinExistence type="predicted"/>
<gene>
    <name evidence="6" type="ORF">HLB35_14340</name>
</gene>
<dbReference type="InterPro" id="IPR036388">
    <property type="entry name" value="WH-like_DNA-bd_sf"/>
</dbReference>
<organism evidence="6 7">
    <name type="scientific">Vreelandella azerica</name>
    <dbReference type="NCBI Taxonomy" id="2732867"/>
    <lineage>
        <taxon>Bacteria</taxon>
        <taxon>Pseudomonadati</taxon>
        <taxon>Pseudomonadota</taxon>
        <taxon>Gammaproteobacteria</taxon>
        <taxon>Oceanospirillales</taxon>
        <taxon>Halomonadaceae</taxon>
        <taxon>Vreelandella</taxon>
    </lineage>
</organism>
<dbReference type="EMBL" id="JABFHI010000007">
    <property type="protein sequence ID" value="NOG32642.1"/>
    <property type="molecule type" value="Genomic_DNA"/>
</dbReference>
<accession>A0A7Y3TYL9</accession>